<dbReference type="PANTHER" id="PTHR33112">
    <property type="entry name" value="DOMAIN PROTEIN, PUTATIVE-RELATED"/>
    <property type="match status" value="1"/>
</dbReference>
<dbReference type="STRING" id="913774.A0A0C3HK51"/>
<evidence type="ECO:0000259" key="1">
    <source>
        <dbReference type="Pfam" id="PF06985"/>
    </source>
</evidence>
<reference evidence="3" key="2">
    <citation type="submission" date="2015-01" db="EMBL/GenBank/DDBJ databases">
        <title>Evolutionary Origins and Diversification of the Mycorrhizal Mutualists.</title>
        <authorList>
            <consortium name="DOE Joint Genome Institute"/>
            <consortium name="Mycorrhizal Genomics Consortium"/>
            <person name="Kohler A."/>
            <person name="Kuo A."/>
            <person name="Nagy L.G."/>
            <person name="Floudas D."/>
            <person name="Copeland A."/>
            <person name="Barry K.W."/>
            <person name="Cichocki N."/>
            <person name="Veneault-Fourrey C."/>
            <person name="LaButti K."/>
            <person name="Lindquist E.A."/>
            <person name="Lipzen A."/>
            <person name="Lundell T."/>
            <person name="Morin E."/>
            <person name="Murat C."/>
            <person name="Riley R."/>
            <person name="Ohm R."/>
            <person name="Sun H."/>
            <person name="Tunlid A."/>
            <person name="Henrissat B."/>
            <person name="Grigoriev I.V."/>
            <person name="Hibbett D.S."/>
            <person name="Martin F."/>
        </authorList>
    </citation>
    <scope>NUCLEOTIDE SEQUENCE [LARGE SCALE GENOMIC DNA]</scope>
    <source>
        <strain evidence="3">Zn</strain>
    </source>
</reference>
<evidence type="ECO:0000313" key="2">
    <source>
        <dbReference type="EMBL" id="KIN03470.1"/>
    </source>
</evidence>
<dbReference type="InterPro" id="IPR010730">
    <property type="entry name" value="HET"/>
</dbReference>
<name>A0A0C3HK51_OIDMZ</name>
<dbReference type="Pfam" id="PF06985">
    <property type="entry name" value="HET"/>
    <property type="match status" value="1"/>
</dbReference>
<dbReference type="AlphaFoldDB" id="A0A0C3HK51"/>
<dbReference type="HOGENOM" id="CLU_002639_7_2_1"/>
<accession>A0A0C3HK51</accession>
<organism evidence="2 3">
    <name type="scientific">Oidiodendron maius (strain Zn)</name>
    <dbReference type="NCBI Taxonomy" id="913774"/>
    <lineage>
        <taxon>Eukaryota</taxon>
        <taxon>Fungi</taxon>
        <taxon>Dikarya</taxon>
        <taxon>Ascomycota</taxon>
        <taxon>Pezizomycotina</taxon>
        <taxon>Leotiomycetes</taxon>
        <taxon>Leotiomycetes incertae sedis</taxon>
        <taxon>Myxotrichaceae</taxon>
        <taxon>Oidiodendron</taxon>
    </lineage>
</organism>
<evidence type="ECO:0000313" key="3">
    <source>
        <dbReference type="Proteomes" id="UP000054321"/>
    </source>
</evidence>
<protein>
    <recommendedName>
        <fullName evidence="1">Heterokaryon incompatibility domain-containing protein</fullName>
    </recommendedName>
</protein>
<feature type="domain" description="Heterokaryon incompatibility" evidence="1">
    <location>
        <begin position="9"/>
        <end position="46"/>
    </location>
</feature>
<proteinExistence type="predicted"/>
<dbReference type="PANTHER" id="PTHR33112:SF16">
    <property type="entry name" value="HETEROKARYON INCOMPATIBILITY DOMAIN-CONTAINING PROTEIN"/>
    <property type="match status" value="1"/>
</dbReference>
<dbReference type="EMBL" id="KN832873">
    <property type="protein sequence ID" value="KIN03470.1"/>
    <property type="molecule type" value="Genomic_DNA"/>
</dbReference>
<sequence length="367" mass="42060">MEPESIDEAILPRTFRDAVILTRELGKEYLLIDSLCILQKKDEDGNPESKADWEKDCADHRFDGFLKLQAPRQYVTLSTDGGAQFHVCDVIDQFDVNVEQGELNKKKRGLALSRWTIYRTKNSDVLGVWRWHTVRDIYTDEESRPYREGKTLQHYQNLFERYSTLGLSYVTDRPRAIVGLEQRLKTALKSAGGYGIFQSNFHRGLLWHRQRSQVALNRTKFEPQDRVPSWSWVAFDGEIRDMYVPFGETDKAEYIVSPFEGLSPGAQFTETSSGKSAELRALVRTFKLAEGTKSELILDERDRQLDEPLKCVIVRASNGAKDRTHFVLVVSFLGVEGGADIYERAGVASLDAAEIQPLRDREYVRIR</sequence>
<dbReference type="OrthoDB" id="4062651at2759"/>
<gene>
    <name evidence="2" type="ORF">OIDMADRAFT_177665</name>
</gene>
<reference evidence="2 3" key="1">
    <citation type="submission" date="2014-04" db="EMBL/GenBank/DDBJ databases">
        <authorList>
            <consortium name="DOE Joint Genome Institute"/>
            <person name="Kuo A."/>
            <person name="Martino E."/>
            <person name="Perotto S."/>
            <person name="Kohler A."/>
            <person name="Nagy L.G."/>
            <person name="Floudas D."/>
            <person name="Copeland A."/>
            <person name="Barry K.W."/>
            <person name="Cichocki N."/>
            <person name="Veneault-Fourrey C."/>
            <person name="LaButti K."/>
            <person name="Lindquist E.A."/>
            <person name="Lipzen A."/>
            <person name="Lundell T."/>
            <person name="Morin E."/>
            <person name="Murat C."/>
            <person name="Sun H."/>
            <person name="Tunlid A."/>
            <person name="Henrissat B."/>
            <person name="Grigoriev I.V."/>
            <person name="Hibbett D.S."/>
            <person name="Martin F."/>
            <person name="Nordberg H.P."/>
            <person name="Cantor M.N."/>
            <person name="Hua S.X."/>
        </authorList>
    </citation>
    <scope>NUCLEOTIDE SEQUENCE [LARGE SCALE GENOMIC DNA]</scope>
    <source>
        <strain evidence="2 3">Zn</strain>
    </source>
</reference>
<dbReference type="Proteomes" id="UP000054321">
    <property type="component" value="Unassembled WGS sequence"/>
</dbReference>
<dbReference type="InParanoid" id="A0A0C3HK51"/>
<keyword evidence="3" id="KW-1185">Reference proteome</keyword>